<dbReference type="Pfam" id="PF00440">
    <property type="entry name" value="TetR_N"/>
    <property type="match status" value="1"/>
</dbReference>
<evidence type="ECO:0000259" key="3">
    <source>
        <dbReference type="PROSITE" id="PS50977"/>
    </source>
</evidence>
<dbReference type="STRING" id="490629.SAMN05216266_110179"/>
<dbReference type="PROSITE" id="PS50977">
    <property type="entry name" value="HTH_TETR_2"/>
    <property type="match status" value="1"/>
</dbReference>
<feature type="DNA-binding region" description="H-T-H motif" evidence="2">
    <location>
        <begin position="41"/>
        <end position="60"/>
    </location>
</feature>
<dbReference type="InterPro" id="IPR036271">
    <property type="entry name" value="Tet_transcr_reg_TetR-rel_C_sf"/>
</dbReference>
<dbReference type="RefSeq" id="WP_245788437.1">
    <property type="nucleotide sequence ID" value="NZ_FOKG01000010.1"/>
</dbReference>
<dbReference type="AlphaFoldDB" id="A0A1I1AZ03"/>
<dbReference type="EMBL" id="FOKG01000010">
    <property type="protein sequence ID" value="SFB41493.1"/>
    <property type="molecule type" value="Genomic_DNA"/>
</dbReference>
<gene>
    <name evidence="4" type="ORF">SAMN05216266_110179</name>
</gene>
<dbReference type="GO" id="GO:0003700">
    <property type="term" value="F:DNA-binding transcription factor activity"/>
    <property type="evidence" value="ECO:0007669"/>
    <property type="project" value="TreeGrafter"/>
</dbReference>
<protein>
    <submittedName>
        <fullName evidence="4">Transcriptional regulator, TetR family</fullName>
    </submittedName>
</protein>
<evidence type="ECO:0000256" key="2">
    <source>
        <dbReference type="PROSITE-ProRule" id="PRU00335"/>
    </source>
</evidence>
<feature type="domain" description="HTH tetR-type" evidence="3">
    <location>
        <begin position="18"/>
        <end position="78"/>
    </location>
</feature>
<dbReference type="InterPro" id="IPR050109">
    <property type="entry name" value="HTH-type_TetR-like_transc_reg"/>
</dbReference>
<dbReference type="Proteomes" id="UP000243799">
    <property type="component" value="Unassembled WGS sequence"/>
</dbReference>
<proteinExistence type="predicted"/>
<dbReference type="InterPro" id="IPR009057">
    <property type="entry name" value="Homeodomain-like_sf"/>
</dbReference>
<reference evidence="5" key="1">
    <citation type="submission" date="2016-10" db="EMBL/GenBank/DDBJ databases">
        <authorList>
            <person name="Varghese N."/>
            <person name="Submissions S."/>
        </authorList>
    </citation>
    <scope>NUCLEOTIDE SEQUENCE [LARGE SCALE GENOMIC DNA]</scope>
    <source>
        <strain evidence="5">CGMCC 4.3568</strain>
    </source>
</reference>
<dbReference type="GO" id="GO:0000976">
    <property type="term" value="F:transcription cis-regulatory region binding"/>
    <property type="evidence" value="ECO:0007669"/>
    <property type="project" value="TreeGrafter"/>
</dbReference>
<evidence type="ECO:0000256" key="1">
    <source>
        <dbReference type="ARBA" id="ARBA00023125"/>
    </source>
</evidence>
<sequence length="209" mass="22703">MNVVKAGLLDGGVSERGDRRRTALLAALDQLLRKGSLASINVRDISRRAEVTRSAFYFYFENKAAAVAALCDEMYSDALAAGQILLRGDGPAADRIGRMITGLFRAWSAHRHVFRALLDARDADPAVRALWDRDRESFVAPIAAMIEGERAAGRAPAGPEATVLAAVLLDLNDRALERLSRPGGTPIPRKQLHAALVTVWLRTIYGETA</sequence>
<evidence type="ECO:0000313" key="5">
    <source>
        <dbReference type="Proteomes" id="UP000243799"/>
    </source>
</evidence>
<name>A0A1I1AZ03_9PSEU</name>
<dbReference type="Gene3D" id="1.10.10.60">
    <property type="entry name" value="Homeodomain-like"/>
    <property type="match status" value="1"/>
</dbReference>
<evidence type="ECO:0000313" key="4">
    <source>
        <dbReference type="EMBL" id="SFB41493.1"/>
    </source>
</evidence>
<dbReference type="SUPFAM" id="SSF46689">
    <property type="entry name" value="Homeodomain-like"/>
    <property type="match status" value="1"/>
</dbReference>
<dbReference type="PANTHER" id="PTHR30055:SF184">
    <property type="entry name" value="HTH-TYPE TRANSCRIPTIONAL REGULATOR ETHR"/>
    <property type="match status" value="1"/>
</dbReference>
<keyword evidence="5" id="KW-1185">Reference proteome</keyword>
<dbReference type="InterPro" id="IPR001647">
    <property type="entry name" value="HTH_TetR"/>
</dbReference>
<dbReference type="InterPro" id="IPR049397">
    <property type="entry name" value="EthR_C"/>
</dbReference>
<keyword evidence="1 2" id="KW-0238">DNA-binding</keyword>
<dbReference type="Gene3D" id="1.10.357.10">
    <property type="entry name" value="Tetracycline Repressor, domain 2"/>
    <property type="match status" value="1"/>
</dbReference>
<dbReference type="PANTHER" id="PTHR30055">
    <property type="entry name" value="HTH-TYPE TRANSCRIPTIONAL REGULATOR RUTR"/>
    <property type="match status" value="1"/>
</dbReference>
<accession>A0A1I1AZ03</accession>
<dbReference type="SUPFAM" id="SSF48498">
    <property type="entry name" value="Tetracyclin repressor-like, C-terminal domain"/>
    <property type="match status" value="1"/>
</dbReference>
<dbReference type="Pfam" id="PF21313">
    <property type="entry name" value="EthR_C"/>
    <property type="match status" value="1"/>
</dbReference>
<organism evidence="4 5">
    <name type="scientific">Amycolatopsis marina</name>
    <dbReference type="NCBI Taxonomy" id="490629"/>
    <lineage>
        <taxon>Bacteria</taxon>
        <taxon>Bacillati</taxon>
        <taxon>Actinomycetota</taxon>
        <taxon>Actinomycetes</taxon>
        <taxon>Pseudonocardiales</taxon>
        <taxon>Pseudonocardiaceae</taxon>
        <taxon>Amycolatopsis</taxon>
    </lineage>
</organism>